<evidence type="ECO:0000313" key="2">
    <source>
        <dbReference type="EMBL" id="MBX22933.1"/>
    </source>
</evidence>
<feature type="region of interest" description="Disordered" evidence="1">
    <location>
        <begin position="1"/>
        <end position="72"/>
    </location>
</feature>
<protein>
    <submittedName>
        <fullName evidence="2">Uncharacterized protein</fullName>
    </submittedName>
</protein>
<organism evidence="2">
    <name type="scientific">Rhizophora mucronata</name>
    <name type="common">Asiatic mangrove</name>
    <dbReference type="NCBI Taxonomy" id="61149"/>
    <lineage>
        <taxon>Eukaryota</taxon>
        <taxon>Viridiplantae</taxon>
        <taxon>Streptophyta</taxon>
        <taxon>Embryophyta</taxon>
        <taxon>Tracheophyta</taxon>
        <taxon>Spermatophyta</taxon>
        <taxon>Magnoliopsida</taxon>
        <taxon>eudicotyledons</taxon>
        <taxon>Gunneridae</taxon>
        <taxon>Pentapetalae</taxon>
        <taxon>rosids</taxon>
        <taxon>fabids</taxon>
        <taxon>Malpighiales</taxon>
        <taxon>Rhizophoraceae</taxon>
        <taxon>Rhizophora</taxon>
    </lineage>
</organism>
<reference evidence="2" key="1">
    <citation type="submission" date="2018-02" db="EMBL/GenBank/DDBJ databases">
        <title>Rhizophora mucronata_Transcriptome.</title>
        <authorList>
            <person name="Meera S.P."/>
            <person name="Sreeshan A."/>
            <person name="Augustine A."/>
        </authorList>
    </citation>
    <scope>NUCLEOTIDE SEQUENCE</scope>
    <source>
        <tissue evidence="2">Leaf</tissue>
    </source>
</reference>
<evidence type="ECO:0000256" key="1">
    <source>
        <dbReference type="SAM" id="MobiDB-lite"/>
    </source>
</evidence>
<proteinExistence type="predicted"/>
<sequence>MAWSGGRMRPDRSDIHLSREEEAKIEEETREYFEEIAPKRHTKPQRSEYSTQYEDTLSANSNSTTSIPEYAEFQRLENDPQVSLLLF</sequence>
<accession>A0A2P2LY96</accession>
<name>A0A2P2LY96_RHIMU</name>
<dbReference type="PANTHER" id="PTHR34686:SF5">
    <property type="entry name" value="OS05G0451300 PROTEIN"/>
    <property type="match status" value="1"/>
</dbReference>
<dbReference type="EMBL" id="GGEC01042449">
    <property type="protein sequence ID" value="MBX22933.1"/>
    <property type="molecule type" value="Transcribed_RNA"/>
</dbReference>
<dbReference type="AlphaFoldDB" id="A0A2P2LY96"/>
<feature type="compositionally biased region" description="Polar residues" evidence="1">
    <location>
        <begin position="47"/>
        <end position="67"/>
    </location>
</feature>
<feature type="compositionally biased region" description="Basic and acidic residues" evidence="1">
    <location>
        <begin position="8"/>
        <end position="38"/>
    </location>
</feature>
<dbReference type="PANTHER" id="PTHR34686">
    <property type="entry name" value="MATERNAL EFFECT EMBRYO ARREST PROTEIN"/>
    <property type="match status" value="1"/>
</dbReference>